<sequence length="470" mass="55038">MAKVIWTPQPKQRIFLSRPESEVFYGGAAGGGKSDAIIVRPLRQVHIPHFRAIIFRKTFPEASQLIDRSLELYKKAFPAAKYNDNKHVWTFPSGAKVYFGSMQHKKDRLKYQGKRFDEINFDELTHFTWDEYSYMFSRNRPGGPGTHVSIAATGNPGGIGHGWVKQRFILSMQPFKRYIARVKVAGREYVKDRVFIPATVFDNPILLNNDPNYIAALAQLPEAERKALLFGDWNTFQGQVFVEWRDDPTHYKDRQWTHVISPFLVPREWKRFRTLDWGYTRPFSVGWWAMDHDGRLYRERELYGCTNEPDRGLRWTPGQVAEKIKEIEDKYYKGIHFRGIADPAIFQRDTGESIAWTFENYGVYWEPGDNKRIPGKMQFHYRLTFDENGYPMMYSFSWNKGFNRTIPTLVYDDHDVEDVDTSGEDHCYDEARYLFMDNPIPAPPSVGITEQPYNPLDTEPVRDHYGFMRA</sequence>
<dbReference type="Pfam" id="PF03237">
    <property type="entry name" value="Terminase_6N"/>
    <property type="match status" value="1"/>
</dbReference>
<dbReference type="KEGG" id="tfr:BR63_11245"/>
<name>A0A7G6E430_THEFR</name>
<gene>
    <name evidence="1" type="ORF">BR63_11245</name>
</gene>
<dbReference type="Proteomes" id="UP000515847">
    <property type="component" value="Chromosome"/>
</dbReference>
<protein>
    <submittedName>
        <fullName evidence="1">Terminase-like family protein</fullName>
    </submittedName>
</protein>
<reference evidence="1 2" key="1">
    <citation type="journal article" date="2019" name="Front. Microbiol.">
        <title>Thermoanaerosceptrum fracticalcis gen. nov. sp. nov., a Novel Fumarate-Fermenting Microorganism From a Deep Fractured Carbonate Aquifer of the US Great Basin.</title>
        <authorList>
            <person name="Hamilton-Brehm S.D."/>
            <person name="Stewart L.E."/>
            <person name="Zavarin M."/>
            <person name="Caldwell M."/>
            <person name="Lawson P.A."/>
            <person name="Onstott T.C."/>
            <person name="Grzymski J."/>
            <person name="Neveux I."/>
            <person name="Lollar B.S."/>
            <person name="Russell C.E."/>
            <person name="Moser D.P."/>
        </authorList>
    </citation>
    <scope>NUCLEOTIDE SEQUENCE [LARGE SCALE GENOMIC DNA]</scope>
    <source>
        <strain evidence="1 2">DRI-13</strain>
    </source>
</reference>
<evidence type="ECO:0000313" key="2">
    <source>
        <dbReference type="Proteomes" id="UP000515847"/>
    </source>
</evidence>
<dbReference type="EMBL" id="CP045798">
    <property type="protein sequence ID" value="QNB46834.1"/>
    <property type="molecule type" value="Genomic_DNA"/>
</dbReference>
<dbReference type="AlphaFoldDB" id="A0A7G6E430"/>
<dbReference type="Gene3D" id="3.40.50.300">
    <property type="entry name" value="P-loop containing nucleotide triphosphate hydrolases"/>
    <property type="match status" value="1"/>
</dbReference>
<accession>A0A7G6E430</accession>
<organism evidence="1 2">
    <name type="scientific">Thermanaerosceptrum fracticalcis</name>
    <dbReference type="NCBI Taxonomy" id="1712410"/>
    <lineage>
        <taxon>Bacteria</taxon>
        <taxon>Bacillati</taxon>
        <taxon>Bacillota</taxon>
        <taxon>Clostridia</taxon>
        <taxon>Eubacteriales</taxon>
        <taxon>Peptococcaceae</taxon>
        <taxon>Thermanaerosceptrum</taxon>
    </lineage>
</organism>
<dbReference type="Gene3D" id="3.30.420.280">
    <property type="match status" value="1"/>
</dbReference>
<evidence type="ECO:0000313" key="1">
    <source>
        <dbReference type="EMBL" id="QNB46834.1"/>
    </source>
</evidence>
<dbReference type="OrthoDB" id="9768556at2"/>
<dbReference type="InterPro" id="IPR027417">
    <property type="entry name" value="P-loop_NTPase"/>
</dbReference>
<keyword evidence="2" id="KW-1185">Reference proteome</keyword>
<dbReference type="RefSeq" id="WP_034420267.1">
    <property type="nucleotide sequence ID" value="NZ_CP045798.1"/>
</dbReference>
<proteinExistence type="predicted"/>